<evidence type="ECO:0000256" key="1">
    <source>
        <dbReference type="SAM" id="MobiDB-lite"/>
    </source>
</evidence>
<keyword evidence="2" id="KW-0472">Membrane</keyword>
<evidence type="ECO:0000313" key="4">
    <source>
        <dbReference type="Proteomes" id="UP000193061"/>
    </source>
</evidence>
<sequence length="84" mass="9254">MHVTHFKSALLKALVVLVPSYTAAYLSDKMVWVVPTLAASSFFAATIGVKDDSFEKRVDEDQQDQETTDQVDQFEGLSAEIEGS</sequence>
<organism evidence="3 4">
    <name type="scientific">Roseovarius albus</name>
    <dbReference type="NCBI Taxonomy" id="1247867"/>
    <lineage>
        <taxon>Bacteria</taxon>
        <taxon>Pseudomonadati</taxon>
        <taxon>Pseudomonadota</taxon>
        <taxon>Alphaproteobacteria</taxon>
        <taxon>Rhodobacterales</taxon>
        <taxon>Roseobacteraceae</taxon>
        <taxon>Roseovarius</taxon>
    </lineage>
</organism>
<gene>
    <name evidence="3" type="ORF">ROA7450_03364</name>
</gene>
<evidence type="ECO:0000313" key="3">
    <source>
        <dbReference type="EMBL" id="SLN63958.1"/>
    </source>
</evidence>
<keyword evidence="2" id="KW-1133">Transmembrane helix</keyword>
<proteinExistence type="predicted"/>
<dbReference type="EMBL" id="FWFX01000012">
    <property type="protein sequence ID" value="SLN63958.1"/>
    <property type="molecule type" value="Genomic_DNA"/>
</dbReference>
<evidence type="ECO:0000256" key="2">
    <source>
        <dbReference type="SAM" id="Phobius"/>
    </source>
</evidence>
<accession>A0A1X6ZWV9</accession>
<dbReference type="Proteomes" id="UP000193061">
    <property type="component" value="Unassembled WGS sequence"/>
</dbReference>
<keyword evidence="4" id="KW-1185">Reference proteome</keyword>
<protein>
    <submittedName>
        <fullName evidence="3">Uncharacterized protein</fullName>
    </submittedName>
</protein>
<feature type="transmembrane region" description="Helical" evidence="2">
    <location>
        <begin position="32"/>
        <end position="49"/>
    </location>
</feature>
<reference evidence="3 4" key="1">
    <citation type="submission" date="2017-03" db="EMBL/GenBank/DDBJ databases">
        <authorList>
            <person name="Afonso C.L."/>
            <person name="Miller P.J."/>
            <person name="Scott M.A."/>
            <person name="Spackman E."/>
            <person name="Goraichik I."/>
            <person name="Dimitrov K.M."/>
            <person name="Suarez D.L."/>
            <person name="Swayne D.E."/>
        </authorList>
    </citation>
    <scope>NUCLEOTIDE SEQUENCE [LARGE SCALE GENOMIC DNA]</scope>
    <source>
        <strain evidence="3 4">CECT 7450</strain>
    </source>
</reference>
<keyword evidence="2" id="KW-0812">Transmembrane</keyword>
<feature type="region of interest" description="Disordered" evidence="1">
    <location>
        <begin position="57"/>
        <end position="84"/>
    </location>
</feature>
<name>A0A1X6ZWV9_9RHOB</name>
<dbReference type="AlphaFoldDB" id="A0A1X6ZWV9"/>